<evidence type="ECO:0000256" key="2">
    <source>
        <dbReference type="ARBA" id="ARBA00023186"/>
    </source>
</evidence>
<gene>
    <name evidence="3" type="ORF">TWF696_006327</name>
</gene>
<accession>A0AAV9V2C9</accession>
<dbReference type="AlphaFoldDB" id="A0AAV9V2C9"/>
<comment type="caution">
    <text evidence="3">The sequence shown here is derived from an EMBL/GenBank/DDBJ whole genome shotgun (WGS) entry which is preliminary data.</text>
</comment>
<comment type="similarity">
    <text evidence="1">Belongs to the UreD family.</text>
</comment>
<dbReference type="GO" id="GO:0016151">
    <property type="term" value="F:nickel cation binding"/>
    <property type="evidence" value="ECO:0007669"/>
    <property type="project" value="InterPro"/>
</dbReference>
<dbReference type="EMBL" id="JAVHNQ010000004">
    <property type="protein sequence ID" value="KAK6350080.1"/>
    <property type="molecule type" value="Genomic_DNA"/>
</dbReference>
<dbReference type="HAMAP" id="MF_01384">
    <property type="entry name" value="UreD"/>
    <property type="match status" value="1"/>
</dbReference>
<evidence type="ECO:0000256" key="1">
    <source>
        <dbReference type="ARBA" id="ARBA00007177"/>
    </source>
</evidence>
<dbReference type="Pfam" id="PF01774">
    <property type="entry name" value="UreD"/>
    <property type="match status" value="1"/>
</dbReference>
<dbReference type="PANTHER" id="PTHR33643">
    <property type="entry name" value="UREASE ACCESSORY PROTEIN D"/>
    <property type="match status" value="1"/>
</dbReference>
<keyword evidence="4" id="KW-1185">Reference proteome</keyword>
<protein>
    <recommendedName>
        <fullName evidence="5">Urease accessory protein UreD</fullName>
    </recommendedName>
</protein>
<evidence type="ECO:0000313" key="4">
    <source>
        <dbReference type="Proteomes" id="UP001375240"/>
    </source>
</evidence>
<dbReference type="PANTHER" id="PTHR33643:SF1">
    <property type="entry name" value="UREASE ACCESSORY PROTEIN D"/>
    <property type="match status" value="1"/>
</dbReference>
<proteinExistence type="inferred from homology"/>
<name>A0AAV9V2C9_9PEZI</name>
<sequence>MNDTATTAGDAAATSIPAGDGLIHVRLLPPEQLTLYQLNFKYPLKLISPAPGQRAKSLTVFVLSYGGGLVGGDQVNLRVEVEEGAKLCLQTQGTTKIFKQTPESPPTAQRLTARIHAGASLLLLPDPIQPFADSNYLQHQIFELADTTTDTSSLVLLDWVTEGRAARNEHWSLTRFESRNEVFATTTTSTSNTQRGRLLLRDTMILDTATDDIGETLRARQDGQTIFATIIIRGRVFAQLIAYITARYTNEPRIGQKRWDTDDDSRRHSAVEVAARRSGVLWAASSVRGFLLVKVSGVEVEGVKVFVRGLLSEVDGEGVPAADGCITAAFGEGMFRCLE</sequence>
<organism evidence="3 4">
    <name type="scientific">Orbilia brochopaga</name>
    <dbReference type="NCBI Taxonomy" id="3140254"/>
    <lineage>
        <taxon>Eukaryota</taxon>
        <taxon>Fungi</taxon>
        <taxon>Dikarya</taxon>
        <taxon>Ascomycota</taxon>
        <taxon>Pezizomycotina</taxon>
        <taxon>Orbiliomycetes</taxon>
        <taxon>Orbiliales</taxon>
        <taxon>Orbiliaceae</taxon>
        <taxon>Orbilia</taxon>
    </lineage>
</organism>
<keyword evidence="2" id="KW-0143">Chaperone</keyword>
<reference evidence="3 4" key="1">
    <citation type="submission" date="2019-10" db="EMBL/GenBank/DDBJ databases">
        <authorList>
            <person name="Palmer J.M."/>
        </authorList>
    </citation>
    <scope>NUCLEOTIDE SEQUENCE [LARGE SCALE GENOMIC DNA]</scope>
    <source>
        <strain evidence="3 4">TWF696</strain>
    </source>
</reference>
<evidence type="ECO:0000313" key="3">
    <source>
        <dbReference type="EMBL" id="KAK6350080.1"/>
    </source>
</evidence>
<dbReference type="Proteomes" id="UP001375240">
    <property type="component" value="Unassembled WGS sequence"/>
</dbReference>
<evidence type="ECO:0008006" key="5">
    <source>
        <dbReference type="Google" id="ProtNLM"/>
    </source>
</evidence>
<dbReference type="InterPro" id="IPR002669">
    <property type="entry name" value="UreD"/>
</dbReference>